<dbReference type="AlphaFoldDB" id="A0A0V0YXJ5"/>
<name>A0A0V0YXJ5_TRISP</name>
<dbReference type="InParanoid" id="A0A0V0YXJ5"/>
<organism evidence="2 3">
    <name type="scientific">Trichinella spiralis</name>
    <name type="common">Trichina worm</name>
    <dbReference type="NCBI Taxonomy" id="6334"/>
    <lineage>
        <taxon>Eukaryota</taxon>
        <taxon>Metazoa</taxon>
        <taxon>Ecdysozoa</taxon>
        <taxon>Nematoda</taxon>
        <taxon>Enoplea</taxon>
        <taxon>Dorylaimia</taxon>
        <taxon>Trichinellida</taxon>
        <taxon>Trichinellidae</taxon>
        <taxon>Trichinella</taxon>
    </lineage>
</organism>
<gene>
    <name evidence="2" type="ORF">T01_8831</name>
</gene>
<sequence length="35" mass="4019">MEERSIGCEERTGEEHRLGGEDRKAIFQYLDLPPG</sequence>
<comment type="caution">
    <text evidence="2">The sequence shown here is derived from an EMBL/GenBank/DDBJ whole genome shotgun (WGS) entry which is preliminary data.</text>
</comment>
<evidence type="ECO:0000256" key="1">
    <source>
        <dbReference type="SAM" id="MobiDB-lite"/>
    </source>
</evidence>
<feature type="region of interest" description="Disordered" evidence="1">
    <location>
        <begin position="1"/>
        <end position="20"/>
    </location>
</feature>
<reference evidence="2 3" key="1">
    <citation type="submission" date="2015-01" db="EMBL/GenBank/DDBJ databases">
        <title>Evolution of Trichinella species and genotypes.</title>
        <authorList>
            <person name="Korhonen P.K."/>
            <person name="Edoardo P."/>
            <person name="Giuseppe L.R."/>
            <person name="Gasser R.B."/>
        </authorList>
    </citation>
    <scope>NUCLEOTIDE SEQUENCE [LARGE SCALE GENOMIC DNA]</scope>
    <source>
        <strain evidence="2">ISS3</strain>
    </source>
</reference>
<accession>A0A0V0YXJ5</accession>
<evidence type="ECO:0000313" key="2">
    <source>
        <dbReference type="EMBL" id="KRY04755.1"/>
    </source>
</evidence>
<dbReference type="EMBL" id="JYDH01004090">
    <property type="protein sequence ID" value="KRY04755.1"/>
    <property type="molecule type" value="Genomic_DNA"/>
</dbReference>
<dbReference type="Proteomes" id="UP000054776">
    <property type="component" value="Unassembled WGS sequence"/>
</dbReference>
<evidence type="ECO:0000313" key="3">
    <source>
        <dbReference type="Proteomes" id="UP000054776"/>
    </source>
</evidence>
<proteinExistence type="predicted"/>
<keyword evidence="3" id="KW-1185">Reference proteome</keyword>
<protein>
    <submittedName>
        <fullName evidence="2">Uncharacterized protein</fullName>
    </submittedName>
</protein>